<gene>
    <name evidence="2" type="ORF">S01H1_63327</name>
</gene>
<dbReference type="NCBIfam" id="NF000582">
    <property type="entry name" value="PRK00006.1"/>
    <property type="match status" value="1"/>
</dbReference>
<evidence type="ECO:0008006" key="3">
    <source>
        <dbReference type="Google" id="ProtNLM"/>
    </source>
</evidence>
<evidence type="ECO:0000256" key="1">
    <source>
        <dbReference type="ARBA" id="ARBA00023239"/>
    </source>
</evidence>
<organism evidence="2">
    <name type="scientific">marine sediment metagenome</name>
    <dbReference type="NCBI Taxonomy" id="412755"/>
    <lineage>
        <taxon>unclassified sequences</taxon>
        <taxon>metagenomes</taxon>
        <taxon>ecological metagenomes</taxon>
    </lineage>
</organism>
<evidence type="ECO:0000313" key="2">
    <source>
        <dbReference type="EMBL" id="GAG34695.1"/>
    </source>
</evidence>
<accession>X0WVJ1</accession>
<dbReference type="Gene3D" id="3.10.129.10">
    <property type="entry name" value="Hotdog Thioesterase"/>
    <property type="match status" value="1"/>
</dbReference>
<dbReference type="EMBL" id="BARS01041664">
    <property type="protein sequence ID" value="GAG34695.1"/>
    <property type="molecule type" value="Genomic_DNA"/>
</dbReference>
<protein>
    <recommendedName>
        <fullName evidence="3">Beta-hydroxyacyl-ACP dehydratase</fullName>
    </recommendedName>
</protein>
<reference evidence="2" key="1">
    <citation type="journal article" date="2014" name="Front. Microbiol.">
        <title>High frequency of phylogenetically diverse reductive dehalogenase-homologous genes in deep subseafloor sedimentary metagenomes.</title>
        <authorList>
            <person name="Kawai M."/>
            <person name="Futagami T."/>
            <person name="Toyoda A."/>
            <person name="Takaki Y."/>
            <person name="Nishi S."/>
            <person name="Hori S."/>
            <person name="Arai W."/>
            <person name="Tsubouchi T."/>
            <person name="Morono Y."/>
            <person name="Uchiyama I."/>
            <person name="Ito T."/>
            <person name="Fujiyama A."/>
            <person name="Inagaki F."/>
            <person name="Takami H."/>
        </authorList>
    </citation>
    <scope>NUCLEOTIDE SEQUENCE</scope>
    <source>
        <strain evidence="2">Expedition CK06-06</strain>
    </source>
</reference>
<dbReference type="GO" id="GO:0016829">
    <property type="term" value="F:lyase activity"/>
    <property type="evidence" value="ECO:0007669"/>
    <property type="project" value="UniProtKB-KW"/>
</dbReference>
<dbReference type="Pfam" id="PF07977">
    <property type="entry name" value="FabA"/>
    <property type="match status" value="1"/>
</dbReference>
<sequence>MEEILNAIPHRPPFLFVDRIVELSGTKIKTTKEINPDEPVFEGHYPGQPIMPGALICESIFQTGAILLSKMMGGISEGVPVLTRINNAKFKSIVKPGNTLDIEAELVEKVSNAYFMKGKASVAGKTSVTVEFTVTLAKEAP</sequence>
<keyword evidence="1" id="KW-0456">Lyase</keyword>
<dbReference type="InterPro" id="IPR029069">
    <property type="entry name" value="HotDog_dom_sf"/>
</dbReference>
<proteinExistence type="predicted"/>
<name>X0WVJ1_9ZZZZ</name>
<dbReference type="AlphaFoldDB" id="X0WVJ1"/>
<dbReference type="PANTHER" id="PTHR30272">
    <property type="entry name" value="3-HYDROXYACYL-[ACYL-CARRIER-PROTEIN] DEHYDRATASE"/>
    <property type="match status" value="1"/>
</dbReference>
<dbReference type="PANTHER" id="PTHR30272:SF1">
    <property type="entry name" value="3-HYDROXYACYL-[ACYL-CARRIER-PROTEIN] DEHYDRATASE"/>
    <property type="match status" value="1"/>
</dbReference>
<dbReference type="SUPFAM" id="SSF54637">
    <property type="entry name" value="Thioesterase/thiol ester dehydrase-isomerase"/>
    <property type="match status" value="1"/>
</dbReference>
<dbReference type="InterPro" id="IPR013114">
    <property type="entry name" value="FabA_FabZ"/>
</dbReference>
<comment type="caution">
    <text evidence="2">The sequence shown here is derived from an EMBL/GenBank/DDBJ whole genome shotgun (WGS) entry which is preliminary data.</text>
</comment>
<dbReference type="CDD" id="cd01288">
    <property type="entry name" value="FabZ"/>
    <property type="match status" value="1"/>
</dbReference>